<feature type="domain" description="Two component regulator three Y" evidence="6">
    <location>
        <begin position="679"/>
        <end position="739"/>
    </location>
</feature>
<evidence type="ECO:0000259" key="5">
    <source>
        <dbReference type="Pfam" id="PF02518"/>
    </source>
</evidence>
<dbReference type="GO" id="GO:0016020">
    <property type="term" value="C:membrane"/>
    <property type="evidence" value="ECO:0007669"/>
    <property type="project" value="InterPro"/>
</dbReference>
<dbReference type="Proteomes" id="UP000439986">
    <property type="component" value="Unassembled WGS sequence"/>
</dbReference>
<dbReference type="CDD" id="cd16917">
    <property type="entry name" value="HATPase_UhpB-NarQ-NarX-like"/>
    <property type="match status" value="1"/>
</dbReference>
<evidence type="ECO:0000259" key="6">
    <source>
        <dbReference type="Pfam" id="PF07495"/>
    </source>
</evidence>
<dbReference type="EMBL" id="WKJL01000006">
    <property type="protein sequence ID" value="MRW84742.1"/>
    <property type="molecule type" value="Genomic_DNA"/>
</dbReference>
<dbReference type="Gene3D" id="1.20.5.1930">
    <property type="match status" value="1"/>
</dbReference>
<dbReference type="Pfam" id="PF02518">
    <property type="entry name" value="HATPase_c"/>
    <property type="match status" value="1"/>
</dbReference>
<reference evidence="8 9" key="1">
    <citation type="submission" date="2019-11" db="EMBL/GenBank/DDBJ databases">
        <title>Novel species isolated from a subtropical stream in China.</title>
        <authorList>
            <person name="Lu H."/>
        </authorList>
    </citation>
    <scope>NUCLEOTIDE SEQUENCE [LARGE SCALE GENOMIC DNA]</scope>
    <source>
        <strain evidence="8 9">FT26W</strain>
    </source>
</reference>
<accession>A0A844D7U0</accession>
<dbReference type="InterPro" id="IPR015943">
    <property type="entry name" value="WD40/YVTN_repeat-like_dom_sf"/>
</dbReference>
<dbReference type="Gene3D" id="2.130.10.10">
    <property type="entry name" value="YVTN repeat-like/Quinoprotein amine dehydrogenase"/>
    <property type="match status" value="4"/>
</dbReference>
<dbReference type="InterPro" id="IPR050482">
    <property type="entry name" value="Sensor_HK_TwoCompSys"/>
</dbReference>
<dbReference type="Pfam" id="PF07494">
    <property type="entry name" value="Reg_prop"/>
    <property type="match status" value="1"/>
</dbReference>
<gene>
    <name evidence="8" type="ORF">GJ698_11670</name>
</gene>
<organism evidence="8 9">
    <name type="scientific">Duganella aquatilis</name>
    <dbReference type="NCBI Taxonomy" id="2666082"/>
    <lineage>
        <taxon>Bacteria</taxon>
        <taxon>Pseudomonadati</taxon>
        <taxon>Pseudomonadota</taxon>
        <taxon>Betaproteobacteria</taxon>
        <taxon>Burkholderiales</taxon>
        <taxon>Oxalobacteraceae</taxon>
        <taxon>Telluria group</taxon>
        <taxon>Duganella</taxon>
    </lineage>
</organism>
<sequence>MAAACNGNSTTLGRRLVRLLLWWAALLPPAHAATPGPIDLHHAGWTTRDGAPAMAMTMAQTSDGWLWFGGPNGLFRFDGARFERYADLVLPANSISILSAQPAGDLWIGYRFGGLSRLTQGKLRSYDEHDGLPRSVSVWGIEPDASGRMWAATPRGMFYLDGERWHAAEADWGLTRSTYKTLMRDRHGVLWVQGDDGIATLAPGASRFVRVPRQSGVGVVAEVPDGSVWSWDGQNNRLNRLTAPADGVAPRRWQLHGEVGAVLFDRAGNLWAGRQDGVEYHTARGTAVTGPQQGLTGGAVTALLEDREGNVWVTTANGVDRFRAKRLTRIPVTEHPGRLPIAADSQGGMWAGRTHLERQEHGNFAASPLWPAAASYWTDQIHCAYLDPDGVLWLGGFGGLWRKDGERVSRVALPDGLNAVQFSAIARDRQGRLWISLLLFGIFRQDEHGSWTRMDGSNGLPEAPARAMAPGPGGDLWLAYPRNRVVRQSGQGWRVYGPADGVQLGAVLAIHARGDHVWAGGENGLARRQGERFITVTGNDGQTFSGVNTMVELANGDLWINAVSGLFRLPAAEIATLLNTPGYRLRYERIDSLDGLEGTAPFLAPTPTLARATNGYLWVTTTTGLFRFDPAGHAARPAPPVIIRKLGAAGQLRPAVPGTRLPPGSGSLQIEYTAMALGMPERVRFRYRMDGVDTRWQEAGRRRTAYYSNLDAGSYHFQVQAANEAGEWDKGVSTLDFEIEPTVTQTWWFKCLCALAVLAACWLAYRLRLRRMTAQLTARMQERLDERERIARELHDTLLQSVQGLILHVHAAAMRLPEPEPARELIEQALQRADDVLHEGRDRVRDLRSNDHCEQDLAEVLAAAACRAQPPGAMPMRLRVEGTVRALHPAAQEEVLAIAREAIVNAYRHAQATLIETQVIYSARELRLVVRDNGGGIPAEVLDSGEREDHWGMPGIRERAKRLKARLQVRSEPGAGTEWVLTLPGRVAYADQLKRRKSPG</sequence>
<evidence type="ECO:0000256" key="1">
    <source>
        <dbReference type="ARBA" id="ARBA00022679"/>
    </source>
</evidence>
<keyword evidence="1" id="KW-0808">Transferase</keyword>
<evidence type="ECO:0000256" key="2">
    <source>
        <dbReference type="ARBA" id="ARBA00022777"/>
    </source>
</evidence>
<dbReference type="GO" id="GO:0046983">
    <property type="term" value="F:protein dimerization activity"/>
    <property type="evidence" value="ECO:0007669"/>
    <property type="project" value="InterPro"/>
</dbReference>
<keyword evidence="2" id="KW-0418">Kinase</keyword>
<dbReference type="InterPro" id="IPR011123">
    <property type="entry name" value="Y_Y_Y"/>
</dbReference>
<dbReference type="SUPFAM" id="SSF55874">
    <property type="entry name" value="ATPase domain of HSP90 chaperone/DNA topoisomerase II/histidine kinase"/>
    <property type="match status" value="1"/>
</dbReference>
<keyword evidence="3" id="KW-0902">Two-component regulatory system</keyword>
<evidence type="ECO:0000313" key="8">
    <source>
        <dbReference type="EMBL" id="MRW84742.1"/>
    </source>
</evidence>
<feature type="signal peptide" evidence="4">
    <location>
        <begin position="1"/>
        <end position="32"/>
    </location>
</feature>
<dbReference type="SUPFAM" id="SSF63829">
    <property type="entry name" value="Calcium-dependent phosphotriesterase"/>
    <property type="match status" value="3"/>
</dbReference>
<dbReference type="InterPro" id="IPR011110">
    <property type="entry name" value="Reg_prop"/>
</dbReference>
<dbReference type="Gene3D" id="3.30.565.10">
    <property type="entry name" value="Histidine kinase-like ATPase, C-terminal domain"/>
    <property type="match status" value="1"/>
</dbReference>
<name>A0A844D7U0_9BURK</name>
<feature type="domain" description="Histidine kinase/HSP90-like ATPase" evidence="5">
    <location>
        <begin position="895"/>
        <end position="984"/>
    </location>
</feature>
<comment type="caution">
    <text evidence="8">The sequence shown here is derived from an EMBL/GenBank/DDBJ whole genome shotgun (WGS) entry which is preliminary data.</text>
</comment>
<dbReference type="Gene3D" id="2.60.40.10">
    <property type="entry name" value="Immunoglobulins"/>
    <property type="match status" value="1"/>
</dbReference>
<dbReference type="InterPro" id="IPR011712">
    <property type="entry name" value="Sig_transdc_His_kin_sub3_dim/P"/>
</dbReference>
<dbReference type="Pfam" id="PF07495">
    <property type="entry name" value="Y_Y_Y"/>
    <property type="match status" value="1"/>
</dbReference>
<dbReference type="PANTHER" id="PTHR24421:SF62">
    <property type="entry name" value="SENSORY TRANSDUCTION HISTIDINE KINASE"/>
    <property type="match status" value="1"/>
</dbReference>
<proteinExistence type="predicted"/>
<dbReference type="InterPro" id="IPR003594">
    <property type="entry name" value="HATPase_dom"/>
</dbReference>
<evidence type="ECO:0000313" key="9">
    <source>
        <dbReference type="Proteomes" id="UP000439986"/>
    </source>
</evidence>
<evidence type="ECO:0000256" key="3">
    <source>
        <dbReference type="ARBA" id="ARBA00023012"/>
    </source>
</evidence>
<keyword evidence="9" id="KW-1185">Reference proteome</keyword>
<dbReference type="InterPro" id="IPR013783">
    <property type="entry name" value="Ig-like_fold"/>
</dbReference>
<feature type="chain" id="PRO_5032991823" description="Histidine kinase" evidence="4">
    <location>
        <begin position="33"/>
        <end position="1000"/>
    </location>
</feature>
<evidence type="ECO:0008006" key="10">
    <source>
        <dbReference type="Google" id="ProtNLM"/>
    </source>
</evidence>
<dbReference type="AlphaFoldDB" id="A0A844D7U0"/>
<dbReference type="Pfam" id="PF07730">
    <property type="entry name" value="HisKA_3"/>
    <property type="match status" value="1"/>
</dbReference>
<evidence type="ECO:0000259" key="7">
    <source>
        <dbReference type="Pfam" id="PF07730"/>
    </source>
</evidence>
<dbReference type="PANTHER" id="PTHR24421">
    <property type="entry name" value="NITRATE/NITRITE SENSOR PROTEIN NARX-RELATED"/>
    <property type="match status" value="1"/>
</dbReference>
<keyword evidence="4" id="KW-0732">Signal</keyword>
<evidence type="ECO:0000256" key="4">
    <source>
        <dbReference type="SAM" id="SignalP"/>
    </source>
</evidence>
<feature type="domain" description="Signal transduction histidine kinase subgroup 3 dimerisation and phosphoacceptor" evidence="7">
    <location>
        <begin position="786"/>
        <end position="850"/>
    </location>
</feature>
<dbReference type="InterPro" id="IPR036890">
    <property type="entry name" value="HATPase_C_sf"/>
</dbReference>
<protein>
    <recommendedName>
        <fullName evidence="10">Histidine kinase</fullName>
    </recommendedName>
</protein>
<dbReference type="GO" id="GO:0000155">
    <property type="term" value="F:phosphorelay sensor kinase activity"/>
    <property type="evidence" value="ECO:0007669"/>
    <property type="project" value="InterPro"/>
</dbReference>